<feature type="transmembrane region" description="Helical" evidence="8">
    <location>
        <begin position="127"/>
        <end position="144"/>
    </location>
</feature>
<evidence type="ECO:0000256" key="6">
    <source>
        <dbReference type="ARBA" id="ARBA00022989"/>
    </source>
</evidence>
<feature type="transmembrane region" description="Helical" evidence="8">
    <location>
        <begin position="283"/>
        <end position="301"/>
    </location>
</feature>
<keyword evidence="6 8" id="KW-1133">Transmembrane helix</keyword>
<evidence type="ECO:0000256" key="2">
    <source>
        <dbReference type="ARBA" id="ARBA00022475"/>
    </source>
</evidence>
<feature type="transmembrane region" description="Helical" evidence="8">
    <location>
        <begin position="156"/>
        <end position="175"/>
    </location>
</feature>
<organism evidence="9 10">
    <name type="scientific">Candidatus Amesbacteria bacterium GW2011_GWC2_45_19</name>
    <dbReference type="NCBI Taxonomy" id="1618366"/>
    <lineage>
        <taxon>Bacteria</taxon>
        <taxon>Candidatus Amesiibacteriota</taxon>
    </lineage>
</organism>
<dbReference type="InterPro" id="IPR050297">
    <property type="entry name" value="LipidA_mod_glycosyltrf_83"/>
</dbReference>
<dbReference type="AlphaFoldDB" id="A0A0G1M252"/>
<comment type="caution">
    <text evidence="9">The sequence shown here is derived from an EMBL/GenBank/DDBJ whole genome shotgun (WGS) entry which is preliminary data.</text>
</comment>
<accession>A0A0G1M252</accession>
<dbReference type="PANTHER" id="PTHR33908">
    <property type="entry name" value="MANNOSYLTRANSFERASE YKCB-RELATED"/>
    <property type="match status" value="1"/>
</dbReference>
<feature type="transmembrane region" description="Helical" evidence="8">
    <location>
        <begin position="236"/>
        <end position="263"/>
    </location>
</feature>
<feature type="transmembrane region" description="Helical" evidence="8">
    <location>
        <begin position="12"/>
        <end position="42"/>
    </location>
</feature>
<dbReference type="EMBL" id="LCKS01000015">
    <property type="protein sequence ID" value="KKU02204.1"/>
    <property type="molecule type" value="Genomic_DNA"/>
</dbReference>
<keyword evidence="3 9" id="KW-0328">Glycosyltransferase</keyword>
<feature type="transmembrane region" description="Helical" evidence="8">
    <location>
        <begin position="362"/>
        <end position="380"/>
    </location>
</feature>
<keyword evidence="2" id="KW-1003">Cell membrane</keyword>
<feature type="transmembrane region" description="Helical" evidence="8">
    <location>
        <begin position="54"/>
        <end position="74"/>
    </location>
</feature>
<keyword evidence="5 8" id="KW-0812">Transmembrane</keyword>
<evidence type="ECO:0000256" key="8">
    <source>
        <dbReference type="SAM" id="Phobius"/>
    </source>
</evidence>
<feature type="transmembrane region" description="Helical" evidence="8">
    <location>
        <begin position="308"/>
        <end position="326"/>
    </location>
</feature>
<evidence type="ECO:0000256" key="5">
    <source>
        <dbReference type="ARBA" id="ARBA00022692"/>
    </source>
</evidence>
<dbReference type="GO" id="GO:0005886">
    <property type="term" value="C:plasma membrane"/>
    <property type="evidence" value="ECO:0007669"/>
    <property type="project" value="UniProtKB-SubCell"/>
</dbReference>
<protein>
    <submittedName>
        <fullName evidence="9">Dolichyl-phosphate-mannose-protein mannosyltransferase protein</fullName>
    </submittedName>
</protein>
<feature type="transmembrane region" description="Helical" evidence="8">
    <location>
        <begin position="195"/>
        <end position="224"/>
    </location>
</feature>
<keyword evidence="4 9" id="KW-0808">Transferase</keyword>
<evidence type="ECO:0000313" key="10">
    <source>
        <dbReference type="Proteomes" id="UP000034264"/>
    </source>
</evidence>
<dbReference type="PANTHER" id="PTHR33908:SF11">
    <property type="entry name" value="MEMBRANE PROTEIN"/>
    <property type="match status" value="1"/>
</dbReference>
<dbReference type="GO" id="GO:0016763">
    <property type="term" value="F:pentosyltransferase activity"/>
    <property type="evidence" value="ECO:0007669"/>
    <property type="project" value="TreeGrafter"/>
</dbReference>
<gene>
    <name evidence="9" type="ORF">UX05_C0015G0015</name>
</gene>
<evidence type="ECO:0000256" key="7">
    <source>
        <dbReference type="ARBA" id="ARBA00023136"/>
    </source>
</evidence>
<sequence>MFTLAVFIGIYSYALMALGLAGVLTWGWIWGVTGVVLVAGLFRIKKFSVGQIGHIGLMGLIGVQAIVNLVGALGPERGFDALWYHLPIPKIWLASQKIFFIGGNLYYSAMPKLIDMLYVWGETPAKIMHLVFGLLSLAVTYKLARKWLDEKWSMLAAVIFYSNLVVGWQSTTAYIDLGRTFFEALAFYLLLDKKIYKSAIVLGLAMATKTLAIGSLGILGLLVLWETRDLGKFGKFVLLAVLVAAPWYVFSFVSTGNPVYPIFSGYKLEWDWGFNLLRLADPINPIYVIVALMLIVSPSFVPPLKLRGGQGVIFLYCVLSFVVWYLTPRSGGGRFLLPYLPVWSVAAAAAIAQRSALNAQKFLVGMVIAIAVISIGYRAAANAKFLPIILGKESLELRKLWDH</sequence>
<proteinExistence type="predicted"/>
<evidence type="ECO:0000256" key="1">
    <source>
        <dbReference type="ARBA" id="ARBA00004651"/>
    </source>
</evidence>
<reference evidence="9 10" key="1">
    <citation type="journal article" date="2015" name="Nature">
        <title>rRNA introns, odd ribosomes, and small enigmatic genomes across a large radiation of phyla.</title>
        <authorList>
            <person name="Brown C.T."/>
            <person name="Hug L.A."/>
            <person name="Thomas B.C."/>
            <person name="Sharon I."/>
            <person name="Castelle C.J."/>
            <person name="Singh A."/>
            <person name="Wilkins M.J."/>
            <person name="Williams K.H."/>
            <person name="Banfield J.F."/>
        </authorList>
    </citation>
    <scope>NUCLEOTIDE SEQUENCE [LARGE SCALE GENOMIC DNA]</scope>
</reference>
<comment type="subcellular location">
    <subcellularLocation>
        <location evidence="1">Cell membrane</location>
        <topology evidence="1">Multi-pass membrane protein</topology>
    </subcellularLocation>
</comment>
<keyword evidence="7 8" id="KW-0472">Membrane</keyword>
<dbReference type="Proteomes" id="UP000034264">
    <property type="component" value="Unassembled WGS sequence"/>
</dbReference>
<name>A0A0G1M252_9BACT</name>
<feature type="transmembrane region" description="Helical" evidence="8">
    <location>
        <begin position="332"/>
        <end position="350"/>
    </location>
</feature>
<dbReference type="GO" id="GO:0009103">
    <property type="term" value="P:lipopolysaccharide biosynthetic process"/>
    <property type="evidence" value="ECO:0007669"/>
    <property type="project" value="UniProtKB-ARBA"/>
</dbReference>
<evidence type="ECO:0000313" key="9">
    <source>
        <dbReference type="EMBL" id="KKU02204.1"/>
    </source>
</evidence>
<evidence type="ECO:0000256" key="4">
    <source>
        <dbReference type="ARBA" id="ARBA00022679"/>
    </source>
</evidence>
<evidence type="ECO:0000256" key="3">
    <source>
        <dbReference type="ARBA" id="ARBA00022676"/>
    </source>
</evidence>